<evidence type="ECO:0000313" key="1">
    <source>
        <dbReference type="EMBL" id="SPW28383.1"/>
    </source>
</evidence>
<sequence length="289" mass="33636">MNILTETEWRAHNNNHITRARRYTDDHLARRKAGTAHPIFDFLFEYYPIRISHLHRWHPGIGIGLADPHRASPHSAWRYYYHHNGVTTTDVSAFLAAHKPAITQIRTILTNTTANPTRFDCFGLHEWAMVYRTDHPRHNLPLRLTPAETNQVVEQHTIKCTHFDAYRFFTPEAQPLNLTVLTRENREHGEQRGCLHATMDLYKWAAKLGPLIPGDLWLDTFELAWQARILDMEASPYDCRSLGFGVVPIETPEGKHEYVHRQRLLAHAGDLLRHRILTTIEQAFAFNYN</sequence>
<accession>A0A6H9XFH1</accession>
<name>A0A6H9XFH1_9CORY</name>
<dbReference type="GeneID" id="84573840"/>
<dbReference type="RefSeq" id="WP_005526376.1">
    <property type="nucleotide sequence ID" value="NZ_CAUOYC010000010.1"/>
</dbReference>
<dbReference type="Proteomes" id="UP000249886">
    <property type="component" value="Unassembled WGS sequence"/>
</dbReference>
<protein>
    <submittedName>
        <fullName evidence="1">Uncharacterized protein</fullName>
    </submittedName>
</protein>
<gene>
    <name evidence="1" type="ORF">NCTC10254_01350</name>
</gene>
<reference evidence="1 2" key="1">
    <citation type="submission" date="2018-06" db="EMBL/GenBank/DDBJ databases">
        <authorList>
            <consortium name="Pathogen Informatics"/>
            <person name="Doyle S."/>
        </authorList>
    </citation>
    <scope>NUCLEOTIDE SEQUENCE [LARGE SCALE GENOMIC DNA]</scope>
    <source>
        <strain evidence="1 2">NCTC10254</strain>
    </source>
</reference>
<proteinExistence type="predicted"/>
<dbReference type="AlphaFoldDB" id="A0A6H9XFH1"/>
<comment type="caution">
    <text evidence="1">The sequence shown here is derived from an EMBL/GenBank/DDBJ whole genome shotgun (WGS) entry which is preliminary data.</text>
</comment>
<evidence type="ECO:0000313" key="2">
    <source>
        <dbReference type="Proteomes" id="UP000249886"/>
    </source>
</evidence>
<dbReference type="EMBL" id="UARK01000008">
    <property type="protein sequence ID" value="SPW28383.1"/>
    <property type="molecule type" value="Genomic_DNA"/>
</dbReference>
<organism evidence="1 2">
    <name type="scientific">Corynebacterium matruchotii</name>
    <dbReference type="NCBI Taxonomy" id="43768"/>
    <lineage>
        <taxon>Bacteria</taxon>
        <taxon>Bacillati</taxon>
        <taxon>Actinomycetota</taxon>
        <taxon>Actinomycetes</taxon>
        <taxon>Mycobacteriales</taxon>
        <taxon>Corynebacteriaceae</taxon>
        <taxon>Corynebacterium</taxon>
    </lineage>
</organism>